<evidence type="ECO:0000256" key="5">
    <source>
        <dbReference type="ARBA" id="ARBA00023125"/>
    </source>
</evidence>
<comment type="similarity">
    <text evidence="8">Belongs to the activator 1 small subunits family. CTF18 subfamily.</text>
</comment>
<dbReference type="InterPro" id="IPR003959">
    <property type="entry name" value="ATPase_AAA_core"/>
</dbReference>
<comment type="subcellular location">
    <subcellularLocation>
        <location evidence="1">Nucleus</location>
    </subcellularLocation>
</comment>
<sequence>MDEYDELFETEDDFDDQFADELEAMAEIEEESSKPEKRQKQNQGDDISDIEHLLDNPLTTPKAKRQKHDAGVSKRLFNTVQTQDSKAPSEKDDITPPSSPEQFELSRKIRSTPSVLDISGFASILDSPRRPPAAPASLHVLKRPPIEGEYISVTDSSGSRVYLKQTEDTGTKVVDTRLVPDYQGSLGLLAVPISALRDQELERRHLQVVEESQRLSDLLASSVNEVLVEEEEEEDGDPDDAEGRTSRLWVDRFSPRQYTQLLSDDFTNRCLLKWLKLWDTVVFGRERKIRPVRSEKQAPNENSFKPNQPNQNQIRFKTKIEMTEEILEAELDHHKRPKFKVALLSGPPGLGKTTLAHVIAKHAGYNVVEINASDDRSAEVFQKRIDTATQMKSVLGSNEKPNCLIIDEIDGAPSAAINILLATLNRKDGHGGDAGAETVKKKKKKETILLRPIICICNDLYAPALRPLRQQAFLLVFPQTQPSRLAQRLSEISLKQGIKTDTGTLLSLCEKTDNDIRSCINTLQFLHGRGHKRVDTKTIQCVSVGQKDQNKGLFHLWQGIFQLPRPKRKRIGEGFDEASSSGGGAQRFQHILNLAYSSGEYEKVSQGLYDNYLSMRVRDPNMQCVCEALEWLSFSDRLNQVILHGQNFTLMRYLPFLSVTFHFLFANTHVPRISYPHSQHEASTRLLSNKNALSTMLAEVPPCIRTRISQLSLSLDILTLLLDIICPKLRPVNPQLFSSREKEQMHELINTMLAYNLSYRQDRTPEGQYTYMLEPRVEEVVRFPGLPPRRQLTYQAKQTISREMEQEKMRRAEQLILQRNPVVHKAVEKKMAGPNPIRNHQQRLENIVKQTTVEIRPEVDFFGRVLAPKPQRPRPTSDTGEKCASVCMGKAVGDSDVWFRFNEGMSNAVRRNVYIRELL</sequence>
<name>A0AAN7XP78_ELEMC</name>
<dbReference type="InterPro" id="IPR053016">
    <property type="entry name" value="CTF18-RFC_complex"/>
</dbReference>
<dbReference type="SMART" id="SM00382">
    <property type="entry name" value="AAA"/>
    <property type="match status" value="1"/>
</dbReference>
<keyword evidence="2" id="KW-0235">DNA replication</keyword>
<evidence type="ECO:0000313" key="12">
    <source>
        <dbReference type="EMBL" id="KAK5865775.1"/>
    </source>
</evidence>
<reference evidence="12 13" key="1">
    <citation type="journal article" date="2023" name="Genes (Basel)">
        <title>Chromosome-Level Genome Assembly and Circadian Gene Repertoire of the Patagonia Blennie Eleginops maclovinus-The Closest Ancestral Proxy of Antarctic Cryonotothenioids.</title>
        <authorList>
            <person name="Cheng C.C."/>
            <person name="Rivera-Colon A.G."/>
            <person name="Minhas B.F."/>
            <person name="Wilson L."/>
            <person name="Rayamajhi N."/>
            <person name="Vargas-Chacoff L."/>
            <person name="Catchen J.M."/>
        </authorList>
    </citation>
    <scope>NUCLEOTIDE SEQUENCE [LARGE SCALE GENOMIC DNA]</scope>
    <source>
        <strain evidence="12">JMC-PN-2008</strain>
    </source>
</reference>
<dbReference type="SUPFAM" id="SSF52540">
    <property type="entry name" value="P-loop containing nucleoside triphosphate hydrolases"/>
    <property type="match status" value="1"/>
</dbReference>
<feature type="region of interest" description="Disordered" evidence="10">
    <location>
        <begin position="28"/>
        <end position="108"/>
    </location>
</feature>
<evidence type="ECO:0000256" key="7">
    <source>
        <dbReference type="ARBA" id="ARBA00023306"/>
    </source>
</evidence>
<dbReference type="GO" id="GO:0003677">
    <property type="term" value="F:DNA binding"/>
    <property type="evidence" value="ECO:0007669"/>
    <property type="project" value="UniProtKB-KW"/>
</dbReference>
<dbReference type="GO" id="GO:0005634">
    <property type="term" value="C:nucleus"/>
    <property type="evidence" value="ECO:0007669"/>
    <property type="project" value="UniProtKB-SubCell"/>
</dbReference>
<dbReference type="InterPro" id="IPR003593">
    <property type="entry name" value="AAA+_ATPase"/>
</dbReference>
<dbReference type="Proteomes" id="UP001346869">
    <property type="component" value="Unassembled WGS sequence"/>
</dbReference>
<dbReference type="FunFam" id="1.10.8.60:FF:000074">
    <property type="entry name" value="Chromosome transmission fidelity protein 18"/>
    <property type="match status" value="1"/>
</dbReference>
<evidence type="ECO:0000256" key="4">
    <source>
        <dbReference type="ARBA" id="ARBA00022840"/>
    </source>
</evidence>
<evidence type="ECO:0000259" key="11">
    <source>
        <dbReference type="SMART" id="SM00382"/>
    </source>
</evidence>
<comment type="caution">
    <text evidence="12">The sequence shown here is derived from an EMBL/GenBank/DDBJ whole genome shotgun (WGS) entry which is preliminary data.</text>
</comment>
<keyword evidence="3" id="KW-0547">Nucleotide-binding</keyword>
<accession>A0AAN7XP78</accession>
<dbReference type="InterPro" id="IPR027417">
    <property type="entry name" value="P-loop_NTPase"/>
</dbReference>
<dbReference type="GO" id="GO:0006260">
    <property type="term" value="P:DNA replication"/>
    <property type="evidence" value="ECO:0007669"/>
    <property type="project" value="UniProtKB-KW"/>
</dbReference>
<proteinExistence type="inferred from homology"/>
<protein>
    <recommendedName>
        <fullName evidence="9">Chromosome transmission fidelity protein 18 homolog</fullName>
    </recommendedName>
</protein>
<reference evidence="12 13" key="2">
    <citation type="journal article" date="2023" name="Mol. Biol. Evol.">
        <title>Genomics of Secondarily Temperate Adaptation in the Only Non-Antarctic Icefish.</title>
        <authorList>
            <person name="Rivera-Colon A.G."/>
            <person name="Rayamajhi N."/>
            <person name="Minhas B.F."/>
            <person name="Madrigal G."/>
            <person name="Bilyk K.T."/>
            <person name="Yoon V."/>
            <person name="Hune M."/>
            <person name="Gregory S."/>
            <person name="Cheng C.H.C."/>
            <person name="Catchen J.M."/>
        </authorList>
    </citation>
    <scope>NUCLEOTIDE SEQUENCE [LARGE SCALE GENOMIC DNA]</scope>
    <source>
        <strain evidence="12">JMC-PN-2008</strain>
    </source>
</reference>
<keyword evidence="4" id="KW-0067">ATP-binding</keyword>
<dbReference type="Gene3D" id="3.40.50.300">
    <property type="entry name" value="P-loop containing nucleotide triphosphate hydrolases"/>
    <property type="match status" value="1"/>
</dbReference>
<keyword evidence="7" id="KW-0131">Cell cycle</keyword>
<dbReference type="PANTHER" id="PTHR46765:SF1">
    <property type="entry name" value="P-LOOP CONTAINING NUCLEOSIDE TRIPHOSPHATE HYDROLASES SUPERFAMILY PROTEIN"/>
    <property type="match status" value="1"/>
</dbReference>
<evidence type="ECO:0000256" key="2">
    <source>
        <dbReference type="ARBA" id="ARBA00022705"/>
    </source>
</evidence>
<keyword evidence="6" id="KW-0539">Nucleus</keyword>
<dbReference type="CDD" id="cd18140">
    <property type="entry name" value="HLD_clamp_RFC"/>
    <property type="match status" value="1"/>
</dbReference>
<evidence type="ECO:0000256" key="6">
    <source>
        <dbReference type="ARBA" id="ARBA00023242"/>
    </source>
</evidence>
<evidence type="ECO:0000256" key="10">
    <source>
        <dbReference type="SAM" id="MobiDB-lite"/>
    </source>
</evidence>
<dbReference type="EMBL" id="JAUZQC010000009">
    <property type="protein sequence ID" value="KAK5865775.1"/>
    <property type="molecule type" value="Genomic_DNA"/>
</dbReference>
<dbReference type="GO" id="GO:0005524">
    <property type="term" value="F:ATP binding"/>
    <property type="evidence" value="ECO:0007669"/>
    <property type="project" value="UniProtKB-KW"/>
</dbReference>
<evidence type="ECO:0000256" key="3">
    <source>
        <dbReference type="ARBA" id="ARBA00022741"/>
    </source>
</evidence>
<keyword evidence="13" id="KW-1185">Reference proteome</keyword>
<evidence type="ECO:0000256" key="8">
    <source>
        <dbReference type="ARBA" id="ARBA00043975"/>
    </source>
</evidence>
<feature type="compositionally biased region" description="Acidic residues" evidence="10">
    <location>
        <begin position="227"/>
        <end position="240"/>
    </location>
</feature>
<feature type="compositionally biased region" description="Polar residues" evidence="10">
    <location>
        <begin position="76"/>
        <end position="86"/>
    </location>
</feature>
<dbReference type="FunFam" id="3.40.50.300:FF:001083">
    <property type="entry name" value="Chromosome transmission fidelity factor 18"/>
    <property type="match status" value="1"/>
</dbReference>
<dbReference type="Gene3D" id="1.10.8.60">
    <property type="match status" value="1"/>
</dbReference>
<dbReference type="Pfam" id="PF00004">
    <property type="entry name" value="AAA"/>
    <property type="match status" value="1"/>
</dbReference>
<keyword evidence="5" id="KW-0238">DNA-binding</keyword>
<dbReference type="CDD" id="cd00009">
    <property type="entry name" value="AAA"/>
    <property type="match status" value="1"/>
</dbReference>
<dbReference type="AlphaFoldDB" id="A0AAN7XP78"/>
<gene>
    <name evidence="12" type="ORF">PBY51_020017</name>
</gene>
<feature type="region of interest" description="Disordered" evidence="10">
    <location>
        <begin position="227"/>
        <end position="246"/>
    </location>
</feature>
<evidence type="ECO:0000256" key="9">
    <source>
        <dbReference type="ARBA" id="ARBA00069525"/>
    </source>
</evidence>
<dbReference type="InterPro" id="IPR047854">
    <property type="entry name" value="RFC_lid"/>
</dbReference>
<feature type="domain" description="AAA+ ATPase" evidence="11">
    <location>
        <begin position="338"/>
        <end position="478"/>
    </location>
</feature>
<evidence type="ECO:0000256" key="1">
    <source>
        <dbReference type="ARBA" id="ARBA00004123"/>
    </source>
</evidence>
<dbReference type="GO" id="GO:0016887">
    <property type="term" value="F:ATP hydrolysis activity"/>
    <property type="evidence" value="ECO:0007669"/>
    <property type="project" value="InterPro"/>
</dbReference>
<dbReference type="PANTHER" id="PTHR46765">
    <property type="entry name" value="P-LOOP CONTAINING NUCLEOSIDE TRIPHOSPHATE HYDROLASES SUPERFAMILY PROTEIN"/>
    <property type="match status" value="1"/>
</dbReference>
<dbReference type="GO" id="GO:0005737">
    <property type="term" value="C:cytoplasm"/>
    <property type="evidence" value="ECO:0007669"/>
    <property type="project" value="UniProtKB-ARBA"/>
</dbReference>
<evidence type="ECO:0000313" key="13">
    <source>
        <dbReference type="Proteomes" id="UP001346869"/>
    </source>
</evidence>
<organism evidence="12 13">
    <name type="scientific">Eleginops maclovinus</name>
    <name type="common">Patagonian blennie</name>
    <name type="synonym">Eleginus maclovinus</name>
    <dbReference type="NCBI Taxonomy" id="56733"/>
    <lineage>
        <taxon>Eukaryota</taxon>
        <taxon>Metazoa</taxon>
        <taxon>Chordata</taxon>
        <taxon>Craniata</taxon>
        <taxon>Vertebrata</taxon>
        <taxon>Euteleostomi</taxon>
        <taxon>Actinopterygii</taxon>
        <taxon>Neopterygii</taxon>
        <taxon>Teleostei</taxon>
        <taxon>Neoteleostei</taxon>
        <taxon>Acanthomorphata</taxon>
        <taxon>Eupercaria</taxon>
        <taxon>Perciformes</taxon>
        <taxon>Notothenioidei</taxon>
        <taxon>Eleginopidae</taxon>
        <taxon>Eleginops</taxon>
    </lineage>
</organism>